<dbReference type="Proteomes" id="UP001218188">
    <property type="component" value="Unassembled WGS sequence"/>
</dbReference>
<keyword evidence="2" id="KW-1185">Reference proteome</keyword>
<comment type="caution">
    <text evidence="1">The sequence shown here is derived from an EMBL/GenBank/DDBJ whole genome shotgun (WGS) entry which is preliminary data.</text>
</comment>
<reference evidence="1" key="1">
    <citation type="submission" date="2023-03" db="EMBL/GenBank/DDBJ databases">
        <title>Massive genome expansion in bonnet fungi (Mycena s.s.) driven by repeated elements and novel gene families across ecological guilds.</title>
        <authorList>
            <consortium name="Lawrence Berkeley National Laboratory"/>
            <person name="Harder C.B."/>
            <person name="Miyauchi S."/>
            <person name="Viragh M."/>
            <person name="Kuo A."/>
            <person name="Thoen E."/>
            <person name="Andreopoulos B."/>
            <person name="Lu D."/>
            <person name="Skrede I."/>
            <person name="Drula E."/>
            <person name="Henrissat B."/>
            <person name="Morin E."/>
            <person name="Kohler A."/>
            <person name="Barry K."/>
            <person name="LaButti K."/>
            <person name="Morin E."/>
            <person name="Salamov A."/>
            <person name="Lipzen A."/>
            <person name="Mereny Z."/>
            <person name="Hegedus B."/>
            <person name="Baldrian P."/>
            <person name="Stursova M."/>
            <person name="Weitz H."/>
            <person name="Taylor A."/>
            <person name="Grigoriev I.V."/>
            <person name="Nagy L.G."/>
            <person name="Martin F."/>
            <person name="Kauserud H."/>
        </authorList>
    </citation>
    <scope>NUCLEOTIDE SEQUENCE</scope>
    <source>
        <strain evidence="1">CBHHK200</strain>
    </source>
</reference>
<name>A0AAD6T4D9_9AGAR</name>
<accession>A0AAD6T4D9</accession>
<sequence>MAQVNKALKTVLIEEWGKVRRIDSDEGDTMRSCTVGTIAEDARNATFLRVSTNLFCIFVPPSNEKCHYEMLVDKNARRKKVAPEFELPTFYGQLEPIYRVYFDDAIPTLDIEGPTTYLFAAIRVCKVKPMPNDLQAPSLDINFYSGLAELDVVDITSVQSLIGRVPTTGGQWATVDRSGGLEHGARAVWAGDQLAQ</sequence>
<organism evidence="1 2">
    <name type="scientific">Mycena alexandri</name>
    <dbReference type="NCBI Taxonomy" id="1745969"/>
    <lineage>
        <taxon>Eukaryota</taxon>
        <taxon>Fungi</taxon>
        <taxon>Dikarya</taxon>
        <taxon>Basidiomycota</taxon>
        <taxon>Agaricomycotina</taxon>
        <taxon>Agaricomycetes</taxon>
        <taxon>Agaricomycetidae</taxon>
        <taxon>Agaricales</taxon>
        <taxon>Marasmiineae</taxon>
        <taxon>Mycenaceae</taxon>
        <taxon>Mycena</taxon>
    </lineage>
</organism>
<dbReference type="AlphaFoldDB" id="A0AAD6T4D9"/>
<gene>
    <name evidence="1" type="ORF">C8F04DRAFT_1393519</name>
</gene>
<evidence type="ECO:0000313" key="2">
    <source>
        <dbReference type="Proteomes" id="UP001218188"/>
    </source>
</evidence>
<dbReference type="EMBL" id="JARJCM010000036">
    <property type="protein sequence ID" value="KAJ7037593.1"/>
    <property type="molecule type" value="Genomic_DNA"/>
</dbReference>
<proteinExistence type="predicted"/>
<evidence type="ECO:0000313" key="1">
    <source>
        <dbReference type="EMBL" id="KAJ7037593.1"/>
    </source>
</evidence>
<protein>
    <submittedName>
        <fullName evidence="1">Uncharacterized protein</fullName>
    </submittedName>
</protein>